<name>A0AAU8B1A5_9VIRU</name>
<evidence type="ECO:0000313" key="2">
    <source>
        <dbReference type="EMBL" id="XCD04763.1"/>
    </source>
</evidence>
<evidence type="ECO:0000313" key="3">
    <source>
        <dbReference type="EMBL" id="XCD05476.1"/>
    </source>
</evidence>
<dbReference type="EMBL" id="PP511825">
    <property type="protein sequence ID" value="XCD07890.1"/>
    <property type="molecule type" value="Genomic_DNA"/>
</dbReference>
<evidence type="ECO:0000313" key="5">
    <source>
        <dbReference type="EMBL" id="XCD07050.1"/>
    </source>
</evidence>
<accession>A0AAU8B1A5</accession>
<dbReference type="EMBL" id="PP511744">
    <property type="protein sequence ID" value="XCD07050.1"/>
    <property type="molecule type" value="Genomic_DNA"/>
</dbReference>
<evidence type="ECO:0000313" key="6">
    <source>
        <dbReference type="EMBL" id="XCD07890.1"/>
    </source>
</evidence>
<evidence type="ECO:0000313" key="4">
    <source>
        <dbReference type="EMBL" id="XCD06066.1"/>
    </source>
</evidence>
<dbReference type="EMBL" id="PP511564">
    <property type="protein sequence ID" value="XCD05476.1"/>
    <property type="molecule type" value="Genomic_DNA"/>
</dbReference>
<dbReference type="EMBL" id="PP511629">
    <property type="protein sequence ID" value="XCD06066.1"/>
    <property type="molecule type" value="Genomic_DNA"/>
</dbReference>
<proteinExistence type="predicted"/>
<reference evidence="4" key="1">
    <citation type="submission" date="2024-03" db="EMBL/GenBank/DDBJ databases">
        <title>Diverse circular DNA viruses in blood, oral, and fecal samples of captive lemurs.</title>
        <authorList>
            <person name="Paietta E.N."/>
            <person name="Kraberger S."/>
            <person name="Lund M.C."/>
            <person name="Custer J.M."/>
            <person name="Vargas K.M."/>
            <person name="Ehmke E.E."/>
            <person name="Yoder A.D."/>
            <person name="Varsani A."/>
        </authorList>
    </citation>
    <scope>NUCLEOTIDE SEQUENCE</scope>
    <source>
        <strain evidence="1">Duke_21_83</strain>
        <strain evidence="2">Duke_24FF_1160</strain>
        <strain evidence="3">Duke_24FS_91</strain>
        <strain evidence="4">Duke_25FF_1232</strain>
        <strain evidence="5">Duke_26_73</strain>
        <strain evidence="6">Duke_28FS_91</strain>
    </source>
</reference>
<evidence type="ECO:0000313" key="1">
    <source>
        <dbReference type="EMBL" id="XCD04075.1"/>
    </source>
</evidence>
<dbReference type="EMBL" id="PP511503">
    <property type="protein sequence ID" value="XCD04763.1"/>
    <property type="molecule type" value="Genomic_DNA"/>
</dbReference>
<organism evidence="4">
    <name type="scientific">Dulem virus 149</name>
    <dbReference type="NCBI Taxonomy" id="3145626"/>
    <lineage>
        <taxon>Viruses</taxon>
        <taxon>Monodnaviria</taxon>
        <taxon>Sangervirae</taxon>
        <taxon>Phixviricota</taxon>
        <taxon>Malgrandaviricetes</taxon>
        <taxon>Petitvirales</taxon>
        <taxon>Microviridae</taxon>
        <taxon>Microvirus</taxon>
    </lineage>
</organism>
<sequence>MSKKYKMSRRKSKKLFTKTAMRHRKLNSANPVRGGIRL</sequence>
<dbReference type="EMBL" id="PP511420">
    <property type="protein sequence ID" value="XCD04075.1"/>
    <property type="molecule type" value="Genomic_DNA"/>
</dbReference>
<protein>
    <submittedName>
        <fullName evidence="4">DNA binding protein</fullName>
    </submittedName>
</protein>